<gene>
    <name evidence="2" type="ORF">L195_g043425</name>
</gene>
<dbReference type="Pfam" id="PF25246">
    <property type="entry name" value="Nodulin_N"/>
    <property type="match status" value="1"/>
</dbReference>
<protein>
    <submittedName>
        <fullName evidence="2">NDX1 homeobox protein</fullName>
    </submittedName>
</protein>
<dbReference type="PANTHER" id="PTHR35743:SF1">
    <property type="entry name" value="NODULIN HOMEOBOX"/>
    <property type="match status" value="1"/>
</dbReference>
<sequence length="185" mass="20726">ESISYLDEVASSTKSLELSKSVALEVFELLKKAFGRNPGHLTAGRPMGFVQLNAMRLADIFSDDSNFRSYMILCFTEVLTAIISLSHGDFLSCWCSSNLSETEEDASLEYDIFAAVGWVLHNTSPDVKDATNLEFNLTRNSMLKASYAHHRTSLFIKFFANLHCFVPNVCEGWFLVNILHILGQT</sequence>
<dbReference type="GO" id="GO:0009908">
    <property type="term" value="P:flower development"/>
    <property type="evidence" value="ECO:0007669"/>
    <property type="project" value="InterPro"/>
</dbReference>
<dbReference type="STRING" id="57577.A0A2K3M979"/>
<evidence type="ECO:0000313" key="2">
    <source>
        <dbReference type="EMBL" id="PNX87338.1"/>
    </source>
</evidence>
<dbReference type="AlphaFoldDB" id="A0A2K3M979"/>
<dbReference type="ExpressionAtlas" id="A0A2K3M979">
    <property type="expression patterns" value="baseline"/>
</dbReference>
<dbReference type="InterPro" id="IPR057287">
    <property type="entry name" value="Ndx_N"/>
</dbReference>
<feature type="domain" description="Nodulin homeobox N-terminal" evidence="1">
    <location>
        <begin position="1"/>
        <end position="181"/>
    </location>
</feature>
<evidence type="ECO:0000313" key="3">
    <source>
        <dbReference type="Proteomes" id="UP000236291"/>
    </source>
</evidence>
<organism evidence="2 3">
    <name type="scientific">Trifolium pratense</name>
    <name type="common">Red clover</name>
    <dbReference type="NCBI Taxonomy" id="57577"/>
    <lineage>
        <taxon>Eukaryota</taxon>
        <taxon>Viridiplantae</taxon>
        <taxon>Streptophyta</taxon>
        <taxon>Embryophyta</taxon>
        <taxon>Tracheophyta</taxon>
        <taxon>Spermatophyta</taxon>
        <taxon>Magnoliopsida</taxon>
        <taxon>eudicotyledons</taxon>
        <taxon>Gunneridae</taxon>
        <taxon>Pentapetalae</taxon>
        <taxon>rosids</taxon>
        <taxon>fabids</taxon>
        <taxon>Fabales</taxon>
        <taxon>Fabaceae</taxon>
        <taxon>Papilionoideae</taxon>
        <taxon>50 kb inversion clade</taxon>
        <taxon>NPAAA clade</taxon>
        <taxon>Hologalegina</taxon>
        <taxon>IRL clade</taxon>
        <taxon>Trifolieae</taxon>
        <taxon>Trifolium</taxon>
    </lineage>
</organism>
<dbReference type="GO" id="GO:0003697">
    <property type="term" value="F:single-stranded DNA binding"/>
    <property type="evidence" value="ECO:0007669"/>
    <property type="project" value="InterPro"/>
</dbReference>
<comment type="caution">
    <text evidence="2">The sequence shown here is derived from an EMBL/GenBank/DDBJ whole genome shotgun (WGS) entry which is preliminary data.</text>
</comment>
<keyword evidence="2" id="KW-0238">DNA-binding</keyword>
<dbReference type="EMBL" id="ASHM01053599">
    <property type="protein sequence ID" value="PNX87338.1"/>
    <property type="molecule type" value="Genomic_DNA"/>
</dbReference>
<name>A0A2K3M979_TRIPR</name>
<keyword evidence="2" id="KW-0371">Homeobox</keyword>
<reference evidence="2 3" key="2">
    <citation type="journal article" date="2017" name="Front. Plant Sci.">
        <title>Gene Classification and Mining of Molecular Markers Useful in Red Clover (Trifolium pratense) Breeding.</title>
        <authorList>
            <person name="Istvanek J."/>
            <person name="Dluhosova J."/>
            <person name="Dluhos P."/>
            <person name="Patkova L."/>
            <person name="Nedelnik J."/>
            <person name="Repkova J."/>
        </authorList>
    </citation>
    <scope>NUCLEOTIDE SEQUENCE [LARGE SCALE GENOMIC DNA]</scope>
    <source>
        <strain evidence="3">cv. Tatra</strain>
        <tissue evidence="2">Young leaves</tissue>
    </source>
</reference>
<dbReference type="InterPro" id="IPR039325">
    <property type="entry name" value="NDX"/>
</dbReference>
<dbReference type="Proteomes" id="UP000236291">
    <property type="component" value="Unassembled WGS sequence"/>
</dbReference>
<feature type="non-terminal residue" evidence="2">
    <location>
        <position position="1"/>
    </location>
</feature>
<evidence type="ECO:0000259" key="1">
    <source>
        <dbReference type="Pfam" id="PF25246"/>
    </source>
</evidence>
<accession>A0A2K3M979</accession>
<proteinExistence type="predicted"/>
<reference evidence="2 3" key="1">
    <citation type="journal article" date="2014" name="Am. J. Bot.">
        <title>Genome assembly and annotation for red clover (Trifolium pratense; Fabaceae).</title>
        <authorList>
            <person name="Istvanek J."/>
            <person name="Jaros M."/>
            <person name="Krenek A."/>
            <person name="Repkova J."/>
        </authorList>
    </citation>
    <scope>NUCLEOTIDE SEQUENCE [LARGE SCALE GENOMIC DNA]</scope>
    <source>
        <strain evidence="3">cv. Tatra</strain>
        <tissue evidence="2">Young leaves</tissue>
    </source>
</reference>
<dbReference type="PANTHER" id="PTHR35743">
    <property type="entry name" value="NODULIN HOMEOBOX"/>
    <property type="match status" value="1"/>
</dbReference>